<evidence type="ECO:0000313" key="2">
    <source>
        <dbReference type="Proteomes" id="UP001346869"/>
    </source>
</evidence>
<sequence>MGSTETTELPSLLPAVLLTPLAGDKVTIEHPPPSHPPPPGLILTGPTPCHNSSCLFNLMAFRAAIFDPITNKAGRVVTLLKDFKTTRAM</sequence>
<evidence type="ECO:0000313" key="1">
    <source>
        <dbReference type="EMBL" id="KAK5851760.1"/>
    </source>
</evidence>
<dbReference type="EMBL" id="JAUZQC010000021">
    <property type="protein sequence ID" value="KAK5851760.1"/>
    <property type="molecule type" value="Genomic_DNA"/>
</dbReference>
<dbReference type="Proteomes" id="UP001346869">
    <property type="component" value="Unassembled WGS sequence"/>
</dbReference>
<organism evidence="1 2">
    <name type="scientific">Eleginops maclovinus</name>
    <name type="common">Patagonian blennie</name>
    <name type="synonym">Eleginus maclovinus</name>
    <dbReference type="NCBI Taxonomy" id="56733"/>
    <lineage>
        <taxon>Eukaryota</taxon>
        <taxon>Metazoa</taxon>
        <taxon>Chordata</taxon>
        <taxon>Craniata</taxon>
        <taxon>Vertebrata</taxon>
        <taxon>Euteleostomi</taxon>
        <taxon>Actinopterygii</taxon>
        <taxon>Neopterygii</taxon>
        <taxon>Teleostei</taxon>
        <taxon>Neoteleostei</taxon>
        <taxon>Acanthomorphata</taxon>
        <taxon>Eupercaria</taxon>
        <taxon>Perciformes</taxon>
        <taxon>Notothenioidei</taxon>
        <taxon>Eleginopidae</taxon>
        <taxon>Eleginops</taxon>
    </lineage>
</organism>
<protein>
    <submittedName>
        <fullName evidence="1">Uncharacterized protein</fullName>
    </submittedName>
</protein>
<accession>A0AAN7X050</accession>
<reference evidence="1 2" key="1">
    <citation type="journal article" date="2023" name="Genes (Basel)">
        <title>Chromosome-Level Genome Assembly and Circadian Gene Repertoire of the Patagonia Blennie Eleginops maclovinus-The Closest Ancestral Proxy of Antarctic Cryonotothenioids.</title>
        <authorList>
            <person name="Cheng C.C."/>
            <person name="Rivera-Colon A.G."/>
            <person name="Minhas B.F."/>
            <person name="Wilson L."/>
            <person name="Rayamajhi N."/>
            <person name="Vargas-Chacoff L."/>
            <person name="Catchen J.M."/>
        </authorList>
    </citation>
    <scope>NUCLEOTIDE SEQUENCE [LARGE SCALE GENOMIC DNA]</scope>
    <source>
        <strain evidence="1">JMC-PN-2008</strain>
    </source>
</reference>
<gene>
    <name evidence="1" type="ORF">PBY51_023288</name>
</gene>
<dbReference type="AlphaFoldDB" id="A0AAN7X050"/>
<keyword evidence="2" id="KW-1185">Reference proteome</keyword>
<reference evidence="1 2" key="2">
    <citation type="journal article" date="2023" name="Mol. Biol. Evol.">
        <title>Genomics of Secondarily Temperate Adaptation in the Only Non-Antarctic Icefish.</title>
        <authorList>
            <person name="Rivera-Colon A.G."/>
            <person name="Rayamajhi N."/>
            <person name="Minhas B.F."/>
            <person name="Madrigal G."/>
            <person name="Bilyk K.T."/>
            <person name="Yoon V."/>
            <person name="Hune M."/>
            <person name="Gregory S."/>
            <person name="Cheng C.H.C."/>
            <person name="Catchen J.M."/>
        </authorList>
    </citation>
    <scope>NUCLEOTIDE SEQUENCE [LARGE SCALE GENOMIC DNA]</scope>
    <source>
        <strain evidence="1">JMC-PN-2008</strain>
    </source>
</reference>
<comment type="caution">
    <text evidence="1">The sequence shown here is derived from an EMBL/GenBank/DDBJ whole genome shotgun (WGS) entry which is preliminary data.</text>
</comment>
<name>A0AAN7X050_ELEMC</name>
<proteinExistence type="predicted"/>